<comment type="caution">
    <text evidence="2">The sequence shown here is derived from an EMBL/GenBank/DDBJ whole genome shotgun (WGS) entry which is preliminary data.</text>
</comment>
<feature type="region of interest" description="Disordered" evidence="1">
    <location>
        <begin position="1"/>
        <end position="79"/>
    </location>
</feature>
<feature type="compositionally biased region" description="Basic and acidic residues" evidence="1">
    <location>
        <begin position="56"/>
        <end position="79"/>
    </location>
</feature>
<name>A0A8J2NMU6_FUSEQ</name>
<organism evidence="2 3">
    <name type="scientific">Fusarium equiseti</name>
    <name type="common">Fusarium scirpi</name>
    <dbReference type="NCBI Taxonomy" id="61235"/>
    <lineage>
        <taxon>Eukaryota</taxon>
        <taxon>Fungi</taxon>
        <taxon>Dikarya</taxon>
        <taxon>Ascomycota</taxon>
        <taxon>Pezizomycotina</taxon>
        <taxon>Sordariomycetes</taxon>
        <taxon>Hypocreomycetidae</taxon>
        <taxon>Hypocreales</taxon>
        <taxon>Nectriaceae</taxon>
        <taxon>Fusarium</taxon>
        <taxon>Fusarium incarnatum-equiseti species complex</taxon>
    </lineage>
</organism>
<dbReference type="Proteomes" id="UP000693738">
    <property type="component" value="Unassembled WGS sequence"/>
</dbReference>
<feature type="compositionally biased region" description="Basic and acidic residues" evidence="1">
    <location>
        <begin position="1"/>
        <end position="13"/>
    </location>
</feature>
<feature type="compositionally biased region" description="Basic residues" evidence="1">
    <location>
        <begin position="195"/>
        <end position="218"/>
    </location>
</feature>
<feature type="compositionally biased region" description="Polar residues" evidence="1">
    <location>
        <begin position="17"/>
        <end position="29"/>
    </location>
</feature>
<feature type="region of interest" description="Disordered" evidence="1">
    <location>
        <begin position="188"/>
        <end position="274"/>
    </location>
</feature>
<gene>
    <name evidence="2" type="ORF">FEQUK3_LOCUS9467</name>
</gene>
<evidence type="ECO:0000313" key="2">
    <source>
        <dbReference type="EMBL" id="CAG7563765.1"/>
    </source>
</evidence>
<evidence type="ECO:0000256" key="1">
    <source>
        <dbReference type="SAM" id="MobiDB-lite"/>
    </source>
</evidence>
<proteinExistence type="predicted"/>
<feature type="compositionally biased region" description="Basic and acidic residues" evidence="1">
    <location>
        <begin position="250"/>
        <end position="262"/>
    </location>
</feature>
<dbReference type="AlphaFoldDB" id="A0A8J2NMU6"/>
<protein>
    <submittedName>
        <fullName evidence="2">Uncharacterized protein</fullName>
    </submittedName>
</protein>
<accession>A0A8J2NMU6</accession>
<sequence length="274" mass="30824">MTHLTHVADDTTAEHAATNQGTPTKTPNQRTKHNELQKKQSQPRKDRLSTPSKSRPGKDEVKKRHEEARLIWDTNPDRIKPRLPSAQIIRDGVSEHAIKPTVAALEKKHVAGQRFTFKKRGSNQSSSLTELEEGAVTSELRHRGIKTDKQRANFWHNLTIKFSEMAGSPVPLLSARLKAHETFVEEALRNDDGKRRKARRNADKRRLKMEKTKKKKKHELPQGTDAFLIPGGTDDEDSGSDSDNSQDLIAKIRADMEKERRSGGGTSCGKKYGS</sequence>
<evidence type="ECO:0000313" key="3">
    <source>
        <dbReference type="Proteomes" id="UP000693738"/>
    </source>
</evidence>
<feature type="compositionally biased region" description="Basic and acidic residues" evidence="1">
    <location>
        <begin position="32"/>
        <end position="48"/>
    </location>
</feature>
<reference evidence="2" key="1">
    <citation type="submission" date="2021-05" db="EMBL/GenBank/DDBJ databases">
        <authorList>
            <person name="Khan N."/>
        </authorList>
    </citation>
    <scope>NUCLEOTIDE SEQUENCE</scope>
</reference>
<dbReference type="EMBL" id="CAJSTJ010000162">
    <property type="protein sequence ID" value="CAG7563765.1"/>
    <property type="molecule type" value="Genomic_DNA"/>
</dbReference>